<dbReference type="KEGG" id="sflv:IC614_10875"/>
<dbReference type="AlphaFoldDB" id="A0A7T2GM55"/>
<gene>
    <name evidence="2" type="ORF">IC614_10875</name>
</gene>
<evidence type="ECO:0000313" key="3">
    <source>
        <dbReference type="Proteomes" id="UP000594873"/>
    </source>
</evidence>
<dbReference type="EMBL" id="CP065592">
    <property type="protein sequence ID" value="QPQ56342.1"/>
    <property type="molecule type" value="Genomic_DNA"/>
</dbReference>
<dbReference type="InterPro" id="IPR007922">
    <property type="entry name" value="DciA-like"/>
</dbReference>
<dbReference type="Pfam" id="PF05258">
    <property type="entry name" value="DciA"/>
    <property type="match status" value="1"/>
</dbReference>
<name>A0A7T2GM55_9SPHN</name>
<evidence type="ECO:0000313" key="2">
    <source>
        <dbReference type="EMBL" id="QPQ56342.1"/>
    </source>
</evidence>
<dbReference type="InterPro" id="IPR010593">
    <property type="entry name" value="DUF1159"/>
</dbReference>
<evidence type="ECO:0000256" key="1">
    <source>
        <dbReference type="SAM" id="MobiDB-lite"/>
    </source>
</evidence>
<protein>
    <submittedName>
        <fullName evidence="2">DUF721 domain-containing protein</fullName>
    </submittedName>
</protein>
<dbReference type="Proteomes" id="UP000594873">
    <property type="component" value="Chromosome"/>
</dbReference>
<keyword evidence="3" id="KW-1185">Reference proteome</keyword>
<reference evidence="2 3" key="1">
    <citation type="submission" date="2020-11" db="EMBL/GenBank/DDBJ databases">
        <title>Genome seq and assembly of Sphingosinicella sp.</title>
        <authorList>
            <person name="Chhetri G."/>
        </authorList>
    </citation>
    <scope>NUCLEOTIDE SEQUENCE [LARGE SCALE GENOMIC DNA]</scope>
    <source>
        <strain evidence="2 3">UDD2</strain>
    </source>
</reference>
<dbReference type="PIRSF" id="PIRSF032064">
    <property type="entry name" value="UCP032064"/>
    <property type="match status" value="1"/>
</dbReference>
<organism evidence="2 3">
    <name type="scientific">Allosphingosinicella flava</name>
    <dbReference type="NCBI Taxonomy" id="2771430"/>
    <lineage>
        <taxon>Bacteria</taxon>
        <taxon>Pseudomonadati</taxon>
        <taxon>Pseudomonadota</taxon>
        <taxon>Alphaproteobacteria</taxon>
        <taxon>Sphingomonadales</taxon>
        <taxon>Sphingomonadaceae</taxon>
        <taxon>Allosphingosinicella</taxon>
    </lineage>
</organism>
<proteinExistence type="predicted"/>
<accession>A0A7T2GM55</accession>
<feature type="region of interest" description="Disordered" evidence="1">
    <location>
        <begin position="1"/>
        <end position="28"/>
    </location>
</feature>
<sequence length="192" mass="20651">MLGAMTKSGGTIHGQKKDAPRTGRPRAVSDLVPDIGRAAFRRFGFVQSSIVTRWREIVGERYAAVSSPESIRFPPGRKSAGTLHLAVEGAHAPMMQHIAPVIIERVNRFFGYPAVERVQFKQGRVQARDGKARAALPSLRPLPQAMSDSVRDIGDPELRAVLEALARGVAAGEGPAVVTSIPVIGTIGDRKQ</sequence>